<sequence>MDSDNGTPRPRPPQGDGFRAGQGDWRSQSLPCSRQEIAIKIFDTLKTHRSSSGQEELPELMKIAAVFEENVFTSATSQWDYLQKISTKMFTVEAKSPNTILDTSLQANSSDSPAPTRHANEAIWQEEVYQKIKDMKEMYLPELSEMYQKITNKIQQHEYCLSTQPKSEELEKLKMFKTMLERVILVLQVSKSSISPSLKDKLCLYEKQIIKFISTNRPRKPVLSLQQGQLSSSQIHNMQPSQFHTTQVHLENQMNPLLQNNMTRLQQNSVSSVAGVSMAQKNMLTVGIKRDREESLEASRQVSRTTLQQQNSTDQQKQLHQSQRALPETPSNCRVQTGNATVGDWQEEVFQKIKVMKEMYLPELTEIHQKIITKLPQLVSLPEYSERSEKQKMFKTMIERLISALQSSKNYITPSLKDKWGLYEKQILNFIDANRPRKQIPSSDLHSTQQPYSQHCAAEVKLEPIEGEGY</sequence>
<proteinExistence type="predicted"/>
<dbReference type="AlphaFoldDB" id="A0A498KC83"/>
<name>A0A498KC83_MALDO</name>
<dbReference type="InterPro" id="IPR044661">
    <property type="entry name" value="MED15a/b/c-like"/>
</dbReference>
<keyword evidence="2" id="KW-0539">Nucleus</keyword>
<gene>
    <name evidence="5" type="ORF">DVH24_006395</name>
</gene>
<accession>A0A498KC83</accession>
<feature type="domain" description="Mediator complex subunit 15 KIX" evidence="4">
    <location>
        <begin position="22"/>
        <end position="98"/>
    </location>
</feature>
<evidence type="ECO:0000259" key="4">
    <source>
        <dbReference type="Pfam" id="PF16987"/>
    </source>
</evidence>
<dbReference type="GO" id="GO:0003713">
    <property type="term" value="F:transcription coactivator activity"/>
    <property type="evidence" value="ECO:0007669"/>
    <property type="project" value="InterPro"/>
</dbReference>
<dbReference type="Pfam" id="PF16987">
    <property type="entry name" value="KIX_2"/>
    <property type="match status" value="1"/>
</dbReference>
<evidence type="ECO:0000256" key="3">
    <source>
        <dbReference type="SAM" id="MobiDB-lite"/>
    </source>
</evidence>
<dbReference type="PANTHER" id="PTHR33137:SF4">
    <property type="entry name" value="MEDIATOR OF RNA POLYMERASE II TRANSCRIPTION SUBUNIT 15A-RELATED"/>
    <property type="match status" value="1"/>
</dbReference>
<evidence type="ECO:0000313" key="6">
    <source>
        <dbReference type="Proteomes" id="UP000290289"/>
    </source>
</evidence>
<dbReference type="GO" id="GO:0005634">
    <property type="term" value="C:nucleus"/>
    <property type="evidence" value="ECO:0007669"/>
    <property type="project" value="UniProtKB-SubCell"/>
</dbReference>
<dbReference type="GO" id="GO:0031490">
    <property type="term" value="F:chromatin DNA binding"/>
    <property type="evidence" value="ECO:0007669"/>
    <property type="project" value="InterPro"/>
</dbReference>
<dbReference type="InterPro" id="IPR036546">
    <property type="entry name" value="MED15_KIX"/>
</dbReference>
<comment type="caution">
    <text evidence="5">The sequence shown here is derived from an EMBL/GenBank/DDBJ whole genome shotgun (WGS) entry which is preliminary data.</text>
</comment>
<dbReference type="Proteomes" id="UP000290289">
    <property type="component" value="Chromosome 2"/>
</dbReference>
<feature type="region of interest" description="Disordered" evidence="3">
    <location>
        <begin position="1"/>
        <end position="29"/>
    </location>
</feature>
<organism evidence="5 6">
    <name type="scientific">Malus domestica</name>
    <name type="common">Apple</name>
    <name type="synonym">Pyrus malus</name>
    <dbReference type="NCBI Taxonomy" id="3750"/>
    <lineage>
        <taxon>Eukaryota</taxon>
        <taxon>Viridiplantae</taxon>
        <taxon>Streptophyta</taxon>
        <taxon>Embryophyta</taxon>
        <taxon>Tracheophyta</taxon>
        <taxon>Spermatophyta</taxon>
        <taxon>Magnoliopsida</taxon>
        <taxon>eudicotyledons</taxon>
        <taxon>Gunneridae</taxon>
        <taxon>Pentapetalae</taxon>
        <taxon>rosids</taxon>
        <taxon>fabids</taxon>
        <taxon>Rosales</taxon>
        <taxon>Rosaceae</taxon>
        <taxon>Amygdaloideae</taxon>
        <taxon>Maleae</taxon>
        <taxon>Malus</taxon>
    </lineage>
</organism>
<dbReference type="InterPro" id="IPR036529">
    <property type="entry name" value="KIX_dom_sf"/>
</dbReference>
<dbReference type="PANTHER" id="PTHR33137">
    <property type="entry name" value="MEDIATOR OF RNA POLYMERASE II TRANSCRIPTION SUBUNIT 15A-RELATED"/>
    <property type="match status" value="1"/>
</dbReference>
<evidence type="ECO:0000256" key="1">
    <source>
        <dbReference type="ARBA" id="ARBA00004123"/>
    </source>
</evidence>
<comment type="subcellular location">
    <subcellularLocation>
        <location evidence="1">Nucleus</location>
    </subcellularLocation>
</comment>
<reference evidence="5 6" key="1">
    <citation type="submission" date="2018-10" db="EMBL/GenBank/DDBJ databases">
        <title>A high-quality apple genome assembly.</title>
        <authorList>
            <person name="Hu J."/>
        </authorList>
    </citation>
    <scope>NUCLEOTIDE SEQUENCE [LARGE SCALE GENOMIC DNA]</scope>
    <source>
        <strain evidence="6">cv. HFTH1</strain>
        <tissue evidence="5">Young leaf</tissue>
    </source>
</reference>
<evidence type="ECO:0000256" key="2">
    <source>
        <dbReference type="ARBA" id="ARBA00023242"/>
    </source>
</evidence>
<feature type="compositionally biased region" description="Polar residues" evidence="3">
    <location>
        <begin position="298"/>
        <end position="336"/>
    </location>
</feature>
<dbReference type="EMBL" id="RDQH01000328">
    <property type="protein sequence ID" value="RXI05138.1"/>
    <property type="molecule type" value="Genomic_DNA"/>
</dbReference>
<keyword evidence="6" id="KW-1185">Reference proteome</keyword>
<dbReference type="Gene3D" id="1.10.246.20">
    <property type="entry name" value="Coactivator CBP, KIX domain"/>
    <property type="match status" value="1"/>
</dbReference>
<protein>
    <recommendedName>
        <fullName evidence="4">Mediator complex subunit 15 KIX domain-containing protein</fullName>
    </recommendedName>
</protein>
<evidence type="ECO:0000313" key="5">
    <source>
        <dbReference type="EMBL" id="RXI05138.1"/>
    </source>
</evidence>
<feature type="region of interest" description="Disordered" evidence="3">
    <location>
        <begin position="292"/>
        <end position="336"/>
    </location>
</feature>